<accession>A0A1I3X6T0</accession>
<evidence type="ECO:0000256" key="3">
    <source>
        <dbReference type="ARBA" id="ARBA00022630"/>
    </source>
</evidence>
<protein>
    <recommendedName>
        <fullName evidence="2">Probable nitronate monooxygenase</fullName>
    </recommendedName>
</protein>
<sequence length="310" mass="32676">MSICKLLGIEYPIFQGAMARIATADLAAAVSNAGGLGIIASGGMTSEQLREEIRKCKSMTEKPFAVNLMLMMENCGELVDVLIEEGVRIVTTGAGTPKRFMPAFKENGVKVIPVIPSVKLAKKMEELGADAVVAEGTEAGGHVGETTTMCLVPQVVSAVNIPVIGAGGVGDGRSIAAMYALGAQGVQVGTLFLTAEECPVPPEFKQAVLDANDTATVVTGRRSGAPVRSIKNKMLTKFIELEERNAPREEIEAIALGSLSKAVYEGDVENGSVMAGQITGMMKDIRPAKEIIESLFRSAEELVSNLKVSY</sequence>
<dbReference type="Gene3D" id="3.20.20.70">
    <property type="entry name" value="Aldolase class I"/>
    <property type="match status" value="1"/>
</dbReference>
<dbReference type="PANTHER" id="PTHR32332:SF20">
    <property type="entry name" value="2-NITROPROPANE DIOXYGENASE-LIKE PROTEIN"/>
    <property type="match status" value="1"/>
</dbReference>
<organism evidence="6 7">
    <name type="scientific">Marinilactibacillus piezotolerans</name>
    <dbReference type="NCBI Taxonomy" id="258723"/>
    <lineage>
        <taxon>Bacteria</taxon>
        <taxon>Bacillati</taxon>
        <taxon>Bacillota</taxon>
        <taxon>Bacilli</taxon>
        <taxon>Lactobacillales</taxon>
        <taxon>Carnobacteriaceae</taxon>
        <taxon>Marinilactibacillus</taxon>
    </lineage>
</organism>
<dbReference type="InterPro" id="IPR004136">
    <property type="entry name" value="NMO"/>
</dbReference>
<keyword evidence="4" id="KW-0288">FMN</keyword>
<dbReference type="EMBL" id="FOSJ01000012">
    <property type="protein sequence ID" value="SFK15019.1"/>
    <property type="molecule type" value="Genomic_DNA"/>
</dbReference>
<reference evidence="7" key="1">
    <citation type="submission" date="2016-10" db="EMBL/GenBank/DDBJ databases">
        <authorList>
            <person name="Varghese N."/>
            <person name="Submissions S."/>
        </authorList>
    </citation>
    <scope>NUCLEOTIDE SEQUENCE [LARGE SCALE GENOMIC DNA]</scope>
    <source>
        <strain evidence="7">DSM 16108</strain>
    </source>
</reference>
<dbReference type="InterPro" id="IPR013785">
    <property type="entry name" value="Aldolase_TIM"/>
</dbReference>
<evidence type="ECO:0000256" key="2">
    <source>
        <dbReference type="ARBA" id="ARBA00013457"/>
    </source>
</evidence>
<keyword evidence="7" id="KW-1185">Reference proteome</keyword>
<evidence type="ECO:0000313" key="7">
    <source>
        <dbReference type="Proteomes" id="UP000199589"/>
    </source>
</evidence>
<keyword evidence="5" id="KW-0560">Oxidoreductase</keyword>
<keyword evidence="3" id="KW-0285">Flavoprotein</keyword>
<dbReference type="AlphaFoldDB" id="A0A1I3X6T0"/>
<dbReference type="RefSeq" id="WP_091896698.1">
    <property type="nucleotide sequence ID" value="NZ_FOSJ01000012.1"/>
</dbReference>
<dbReference type="PANTHER" id="PTHR32332">
    <property type="entry name" value="2-NITROPROPANE DIOXYGENASE"/>
    <property type="match status" value="1"/>
</dbReference>
<evidence type="ECO:0000256" key="4">
    <source>
        <dbReference type="ARBA" id="ARBA00022643"/>
    </source>
</evidence>
<evidence type="ECO:0000256" key="1">
    <source>
        <dbReference type="ARBA" id="ARBA00003535"/>
    </source>
</evidence>
<dbReference type="CDD" id="cd04730">
    <property type="entry name" value="NPD_like"/>
    <property type="match status" value="1"/>
</dbReference>
<comment type="function">
    <text evidence="1">Nitronate monooxygenase that uses molecular oxygen to catalyze the oxidative denitrification of alkyl nitronates. Acts on propionate 3-nitronate (P3N), the presumed physiological substrate. Probably functions in the detoxification of P3N, a metabolic poison produced by plants and fungi as a defense mechanism.</text>
</comment>
<proteinExistence type="predicted"/>
<dbReference type="SUPFAM" id="SSF51412">
    <property type="entry name" value="Inosine monophosphate dehydrogenase (IMPDH)"/>
    <property type="match status" value="1"/>
</dbReference>
<dbReference type="Proteomes" id="UP000199589">
    <property type="component" value="Unassembled WGS sequence"/>
</dbReference>
<gene>
    <name evidence="6" type="ORF">SAMN04488569_101244</name>
</gene>
<dbReference type="Pfam" id="PF03060">
    <property type="entry name" value="NMO"/>
    <property type="match status" value="1"/>
</dbReference>
<evidence type="ECO:0000256" key="5">
    <source>
        <dbReference type="ARBA" id="ARBA00023002"/>
    </source>
</evidence>
<name>A0A1I3X6T0_9LACT</name>
<dbReference type="GO" id="GO:0018580">
    <property type="term" value="F:nitronate monooxygenase activity"/>
    <property type="evidence" value="ECO:0007669"/>
    <property type="project" value="InterPro"/>
</dbReference>
<evidence type="ECO:0000313" key="6">
    <source>
        <dbReference type="EMBL" id="SFK15019.1"/>
    </source>
</evidence>
<dbReference type="OrthoDB" id="9778912at2"/>